<proteinExistence type="predicted"/>
<comment type="caution">
    <text evidence="1">The sequence shown here is derived from an EMBL/GenBank/DDBJ whole genome shotgun (WGS) entry which is preliminary data.</text>
</comment>
<protein>
    <submittedName>
        <fullName evidence="1">Uncharacterized protein</fullName>
    </submittedName>
</protein>
<reference evidence="1 2" key="1">
    <citation type="submission" date="2024-01" db="EMBL/GenBank/DDBJ databases">
        <title>The genomes of 5 underutilized Papilionoideae crops provide insights into root nodulation and disease resistanc.</title>
        <authorList>
            <person name="Jiang F."/>
        </authorList>
    </citation>
    <scope>NUCLEOTIDE SEQUENCE [LARGE SCALE GENOMIC DNA]</scope>
    <source>
        <strain evidence="1">LVBAO_FW01</strain>
        <tissue evidence="1">Leaves</tissue>
    </source>
</reference>
<evidence type="ECO:0000313" key="1">
    <source>
        <dbReference type="EMBL" id="KAK7361435.1"/>
    </source>
</evidence>
<gene>
    <name evidence="1" type="ORF">VNO77_03498</name>
</gene>
<name>A0AAN9MUT0_CANGL</name>
<accession>A0AAN9MUT0</accession>
<evidence type="ECO:0000313" key="2">
    <source>
        <dbReference type="Proteomes" id="UP001367508"/>
    </source>
</evidence>
<organism evidence="1 2">
    <name type="scientific">Canavalia gladiata</name>
    <name type="common">Sword bean</name>
    <name type="synonym">Dolichos gladiatus</name>
    <dbReference type="NCBI Taxonomy" id="3824"/>
    <lineage>
        <taxon>Eukaryota</taxon>
        <taxon>Viridiplantae</taxon>
        <taxon>Streptophyta</taxon>
        <taxon>Embryophyta</taxon>
        <taxon>Tracheophyta</taxon>
        <taxon>Spermatophyta</taxon>
        <taxon>Magnoliopsida</taxon>
        <taxon>eudicotyledons</taxon>
        <taxon>Gunneridae</taxon>
        <taxon>Pentapetalae</taxon>
        <taxon>rosids</taxon>
        <taxon>fabids</taxon>
        <taxon>Fabales</taxon>
        <taxon>Fabaceae</taxon>
        <taxon>Papilionoideae</taxon>
        <taxon>50 kb inversion clade</taxon>
        <taxon>NPAAA clade</taxon>
        <taxon>indigoferoid/millettioid clade</taxon>
        <taxon>Phaseoleae</taxon>
        <taxon>Canavalia</taxon>
    </lineage>
</organism>
<dbReference type="EMBL" id="JAYMYQ010000001">
    <property type="protein sequence ID" value="KAK7361435.1"/>
    <property type="molecule type" value="Genomic_DNA"/>
</dbReference>
<dbReference type="AlphaFoldDB" id="A0AAN9MUT0"/>
<sequence length="68" mass="7570">MHLGTWCLNFEFNATLPALGKVLEAREMNLTCYGVKEVIDDRPAVLLFHVLSTKARGECLCSSSRSLL</sequence>
<dbReference type="Proteomes" id="UP001367508">
    <property type="component" value="Unassembled WGS sequence"/>
</dbReference>
<keyword evidence="2" id="KW-1185">Reference proteome</keyword>